<sequence>MDAVTVAGFQLAARPLDALSLWSTFTTGPSPLALAVALWLLLLFATSAYVRSVQTGSHSQVDMMWSVTPLVYVAWFTVARVNHPAPSARQWVILSLVFMWSARMTYNFARKGGYSGAEDYRWPYLRRQITNPFLWTIFNIGFICLYQHWLLLCLCWPAWQAYLHAQQPLNVVDGVATAAFVLFWIVETVADEQQWHFQNAKHAVPLSQRARHPDADVRHGFLTRGLFRYSRHPNFFAEQMMWWSLNLFSLACVWDGALRPTQLPALWTAVGALQLSALFQGSTWLTEKLSASKYGEAYRAYQRRTSRLIPLPPRRPAEKAM</sequence>
<dbReference type="InterPro" id="IPR010721">
    <property type="entry name" value="UstE-like"/>
</dbReference>
<feature type="transmembrane region" description="Helical" evidence="1">
    <location>
        <begin position="169"/>
        <end position="186"/>
    </location>
</feature>
<name>A0AAV9J152_CYACA</name>
<keyword evidence="3" id="KW-1185">Reference proteome</keyword>
<gene>
    <name evidence="2" type="ORF">CDCA_CDCA15G4075</name>
</gene>
<proteinExistence type="predicted"/>
<dbReference type="PANTHER" id="PTHR32251">
    <property type="entry name" value="3-OXO-5-ALPHA-STEROID 4-DEHYDROGENASE"/>
    <property type="match status" value="1"/>
</dbReference>
<keyword evidence="1" id="KW-0812">Transmembrane</keyword>
<keyword evidence="1" id="KW-0472">Membrane</keyword>
<evidence type="ECO:0000313" key="3">
    <source>
        <dbReference type="Proteomes" id="UP001301350"/>
    </source>
</evidence>
<reference evidence="2 3" key="1">
    <citation type="submission" date="2022-07" db="EMBL/GenBank/DDBJ databases">
        <title>Genome-wide signatures of adaptation to extreme environments.</title>
        <authorList>
            <person name="Cho C.H."/>
            <person name="Yoon H.S."/>
        </authorList>
    </citation>
    <scope>NUCLEOTIDE SEQUENCE [LARGE SCALE GENOMIC DNA]</scope>
    <source>
        <strain evidence="2 3">DBV 063 E5</strain>
    </source>
</reference>
<evidence type="ECO:0000313" key="2">
    <source>
        <dbReference type="EMBL" id="KAK4538050.1"/>
    </source>
</evidence>
<protein>
    <recommendedName>
        <fullName evidence="4">Steroid 5-alpha reductase C-terminal domain-containing protein</fullName>
    </recommendedName>
</protein>
<evidence type="ECO:0000256" key="1">
    <source>
        <dbReference type="SAM" id="Phobius"/>
    </source>
</evidence>
<comment type="caution">
    <text evidence="2">The sequence shown here is derived from an EMBL/GenBank/DDBJ whole genome shotgun (WGS) entry which is preliminary data.</text>
</comment>
<organism evidence="2 3">
    <name type="scientific">Cyanidium caldarium</name>
    <name type="common">Red alga</name>
    <dbReference type="NCBI Taxonomy" id="2771"/>
    <lineage>
        <taxon>Eukaryota</taxon>
        <taxon>Rhodophyta</taxon>
        <taxon>Bangiophyceae</taxon>
        <taxon>Cyanidiales</taxon>
        <taxon>Cyanidiaceae</taxon>
        <taxon>Cyanidium</taxon>
    </lineage>
</organism>
<dbReference type="Proteomes" id="UP001301350">
    <property type="component" value="Unassembled WGS sequence"/>
</dbReference>
<dbReference type="Pfam" id="PF06966">
    <property type="entry name" value="DUF1295"/>
    <property type="match status" value="1"/>
</dbReference>
<keyword evidence="1" id="KW-1133">Transmembrane helix</keyword>
<accession>A0AAV9J152</accession>
<dbReference type="PANTHER" id="PTHR32251:SF23">
    <property type="entry name" value="3-OXO-5-ALPHA-STEROID 4-DEHYDROGENASE (DUF1295)"/>
    <property type="match status" value="1"/>
</dbReference>
<feature type="transmembrane region" description="Helical" evidence="1">
    <location>
        <begin position="28"/>
        <end position="50"/>
    </location>
</feature>
<evidence type="ECO:0008006" key="4">
    <source>
        <dbReference type="Google" id="ProtNLM"/>
    </source>
</evidence>
<dbReference type="PROSITE" id="PS50244">
    <property type="entry name" value="S5A_REDUCTASE"/>
    <property type="match status" value="1"/>
</dbReference>
<dbReference type="EMBL" id="JANCYW010000015">
    <property type="protein sequence ID" value="KAK4538050.1"/>
    <property type="molecule type" value="Genomic_DNA"/>
</dbReference>
<dbReference type="GO" id="GO:0016020">
    <property type="term" value="C:membrane"/>
    <property type="evidence" value="ECO:0007669"/>
    <property type="project" value="TreeGrafter"/>
</dbReference>
<dbReference type="Gene3D" id="1.20.120.1630">
    <property type="match status" value="1"/>
</dbReference>
<dbReference type="AlphaFoldDB" id="A0AAV9J152"/>
<feature type="transmembrane region" description="Helical" evidence="1">
    <location>
        <begin position="129"/>
        <end position="149"/>
    </location>
</feature>